<dbReference type="CDD" id="cd00200">
    <property type="entry name" value="WD40"/>
    <property type="match status" value="1"/>
</dbReference>
<dbReference type="InterPro" id="IPR045437">
    <property type="entry name" value="EAD8"/>
</dbReference>
<evidence type="ECO:0000256" key="2">
    <source>
        <dbReference type="ARBA" id="ARBA00022737"/>
    </source>
</evidence>
<name>A0A6B3NJD6_9CYAN</name>
<dbReference type="EMBL" id="JAAHFQ010000962">
    <property type="protein sequence ID" value="NER31860.1"/>
    <property type="molecule type" value="Genomic_DNA"/>
</dbReference>
<dbReference type="AlphaFoldDB" id="A0A6B3NJD6"/>
<sequence>MAISSEIIQEFLSLLRPYLRNEGERRAYLMRALGINADALNLIWNEPVNTFIPNMVQTLVAFGEITPGKPALCALLEVICEDMGVDKKKIINELLLQIRKELKTPETNLFWKDAQTLKGHSDSVRTVAISPDGQMLASGSDDQTIKLWNLETGRLLYTLKGHSGWVASVAFSPDGKTLASANFLAVGEGNIKLWNVETGTLKRSLGKGLLSLHVNCVTFSPDGQTLASGNIDATIKLWKVSSGEVYRTLRGHGWYVYSVAFSRNGKILVSGGVDGAIKIWDWR</sequence>
<dbReference type="PROSITE" id="PS50294">
    <property type="entry name" value="WD_REPEATS_REGION"/>
    <property type="match status" value="3"/>
</dbReference>
<dbReference type="InterPro" id="IPR001680">
    <property type="entry name" value="WD40_rpt"/>
</dbReference>
<feature type="repeat" description="WD" evidence="3">
    <location>
        <begin position="214"/>
        <end position="248"/>
    </location>
</feature>
<dbReference type="Pfam" id="PF00400">
    <property type="entry name" value="WD40"/>
    <property type="match status" value="4"/>
</dbReference>
<dbReference type="SUPFAM" id="SSF50978">
    <property type="entry name" value="WD40 repeat-like"/>
    <property type="match status" value="1"/>
</dbReference>
<comment type="caution">
    <text evidence="5">The sequence shown here is derived from an EMBL/GenBank/DDBJ whole genome shotgun (WGS) entry which is preliminary data.</text>
</comment>
<feature type="non-terminal residue" evidence="5">
    <location>
        <position position="283"/>
    </location>
</feature>
<dbReference type="PANTHER" id="PTHR22847:SF637">
    <property type="entry name" value="WD REPEAT DOMAIN 5B"/>
    <property type="match status" value="1"/>
</dbReference>
<dbReference type="PROSITE" id="PS50082">
    <property type="entry name" value="WD_REPEATS_2"/>
    <property type="match status" value="4"/>
</dbReference>
<organism evidence="5">
    <name type="scientific">Symploca sp. SIO1C4</name>
    <dbReference type="NCBI Taxonomy" id="2607765"/>
    <lineage>
        <taxon>Bacteria</taxon>
        <taxon>Bacillati</taxon>
        <taxon>Cyanobacteriota</taxon>
        <taxon>Cyanophyceae</taxon>
        <taxon>Coleofasciculales</taxon>
        <taxon>Coleofasciculaceae</taxon>
        <taxon>Symploca</taxon>
    </lineage>
</organism>
<keyword evidence="2" id="KW-0677">Repeat</keyword>
<feature type="domain" description="Effector-associated" evidence="4">
    <location>
        <begin position="6"/>
        <end position="96"/>
    </location>
</feature>
<feature type="repeat" description="WD" evidence="3">
    <location>
        <begin position="159"/>
        <end position="204"/>
    </location>
</feature>
<feature type="repeat" description="WD" evidence="3">
    <location>
        <begin position="249"/>
        <end position="283"/>
    </location>
</feature>
<dbReference type="InterPro" id="IPR020472">
    <property type="entry name" value="WD40_PAC1"/>
</dbReference>
<dbReference type="InterPro" id="IPR015943">
    <property type="entry name" value="WD40/YVTN_repeat-like_dom_sf"/>
</dbReference>
<evidence type="ECO:0000256" key="3">
    <source>
        <dbReference type="PROSITE-ProRule" id="PRU00221"/>
    </source>
</evidence>
<evidence type="ECO:0000259" key="4">
    <source>
        <dbReference type="Pfam" id="PF19961"/>
    </source>
</evidence>
<dbReference type="InterPro" id="IPR019775">
    <property type="entry name" value="WD40_repeat_CS"/>
</dbReference>
<keyword evidence="1 3" id="KW-0853">WD repeat</keyword>
<evidence type="ECO:0000256" key="1">
    <source>
        <dbReference type="ARBA" id="ARBA00022574"/>
    </source>
</evidence>
<feature type="repeat" description="WD" evidence="3">
    <location>
        <begin position="117"/>
        <end position="158"/>
    </location>
</feature>
<dbReference type="Gene3D" id="2.130.10.10">
    <property type="entry name" value="YVTN repeat-like/Quinoprotein amine dehydrogenase"/>
    <property type="match status" value="2"/>
</dbReference>
<reference evidence="5" key="1">
    <citation type="submission" date="2019-11" db="EMBL/GenBank/DDBJ databases">
        <title>Genomic insights into an expanded diversity of filamentous marine cyanobacteria reveals the extraordinary biosynthetic potential of Moorea and Okeania.</title>
        <authorList>
            <person name="Ferreira Leao T."/>
            <person name="Wang M."/>
            <person name="Moss N."/>
            <person name="Da Silva R."/>
            <person name="Sanders J."/>
            <person name="Nurk S."/>
            <person name="Gurevich A."/>
            <person name="Humphrey G."/>
            <person name="Reher R."/>
            <person name="Zhu Q."/>
            <person name="Belda-Ferre P."/>
            <person name="Glukhov E."/>
            <person name="Rex R."/>
            <person name="Dorrestein P.C."/>
            <person name="Knight R."/>
            <person name="Pevzner P."/>
            <person name="Gerwick W.H."/>
            <person name="Gerwick L."/>
        </authorList>
    </citation>
    <scope>NUCLEOTIDE SEQUENCE</scope>
    <source>
        <strain evidence="5">SIO1C4</strain>
    </source>
</reference>
<proteinExistence type="predicted"/>
<dbReference type="SMART" id="SM00320">
    <property type="entry name" value="WD40"/>
    <property type="match status" value="4"/>
</dbReference>
<protein>
    <submittedName>
        <fullName evidence="5">WD40 repeat domain-containing protein</fullName>
    </submittedName>
</protein>
<evidence type="ECO:0000313" key="5">
    <source>
        <dbReference type="EMBL" id="NER31860.1"/>
    </source>
</evidence>
<gene>
    <name evidence="5" type="ORF">F6J89_30705</name>
</gene>
<dbReference type="PROSITE" id="PS00678">
    <property type="entry name" value="WD_REPEATS_1"/>
    <property type="match status" value="1"/>
</dbReference>
<dbReference type="Pfam" id="PF19961">
    <property type="entry name" value="EAD8"/>
    <property type="match status" value="1"/>
</dbReference>
<dbReference type="PANTHER" id="PTHR22847">
    <property type="entry name" value="WD40 REPEAT PROTEIN"/>
    <property type="match status" value="1"/>
</dbReference>
<dbReference type="InterPro" id="IPR036322">
    <property type="entry name" value="WD40_repeat_dom_sf"/>
</dbReference>
<dbReference type="PRINTS" id="PR00320">
    <property type="entry name" value="GPROTEINBRPT"/>
</dbReference>
<accession>A0A6B3NJD6</accession>